<evidence type="ECO:0000256" key="2">
    <source>
        <dbReference type="SAM" id="SignalP"/>
    </source>
</evidence>
<name>A0A6N2REI1_9FIRM</name>
<feature type="signal peptide" evidence="2">
    <location>
        <begin position="1"/>
        <end position="30"/>
    </location>
</feature>
<feature type="compositionally biased region" description="Acidic residues" evidence="1">
    <location>
        <begin position="60"/>
        <end position="77"/>
    </location>
</feature>
<gene>
    <name evidence="3" type="ORF">BGLFYP119_00605</name>
</gene>
<feature type="chain" id="PRO_5026740942" description="Adhesin domain-containing protein" evidence="2">
    <location>
        <begin position="31"/>
        <end position="300"/>
    </location>
</feature>
<evidence type="ECO:0000313" key="3">
    <source>
        <dbReference type="EMBL" id="VYS79256.1"/>
    </source>
</evidence>
<organism evidence="3">
    <name type="scientific">Blautia glucerasea</name>
    <dbReference type="NCBI Taxonomy" id="536633"/>
    <lineage>
        <taxon>Bacteria</taxon>
        <taxon>Bacillati</taxon>
        <taxon>Bacillota</taxon>
        <taxon>Clostridia</taxon>
        <taxon>Lachnospirales</taxon>
        <taxon>Lachnospiraceae</taxon>
        <taxon>Blautia</taxon>
    </lineage>
</organism>
<proteinExistence type="predicted"/>
<reference evidence="3" key="1">
    <citation type="submission" date="2019-11" db="EMBL/GenBank/DDBJ databases">
        <authorList>
            <person name="Feng L."/>
        </authorList>
    </citation>
    <scope>NUCLEOTIDE SEQUENCE</scope>
    <source>
        <strain evidence="3">BgluceraseaLFYP119</strain>
    </source>
</reference>
<dbReference type="AlphaFoldDB" id="A0A6N2REI1"/>
<dbReference type="PROSITE" id="PS51257">
    <property type="entry name" value="PROKAR_LIPOPROTEIN"/>
    <property type="match status" value="1"/>
</dbReference>
<protein>
    <recommendedName>
        <fullName evidence="4">Adhesin domain-containing protein</fullName>
    </recommendedName>
</protein>
<keyword evidence="2" id="KW-0732">Signal</keyword>
<dbReference type="RefSeq" id="WP_156352554.1">
    <property type="nucleotide sequence ID" value="NZ_CACRST010000007.1"/>
</dbReference>
<evidence type="ECO:0008006" key="4">
    <source>
        <dbReference type="Google" id="ProtNLM"/>
    </source>
</evidence>
<feature type="region of interest" description="Disordered" evidence="1">
    <location>
        <begin position="60"/>
        <end position="92"/>
    </location>
</feature>
<sequence length="300" mass="32617">MKKFSKILLGIAAVLGVTGCGFTVAGSAMGAGLEDVHYEGHSVRHMMRKMERLDDIWDEDDWDEDDDDWDEDDDWEDDSRSRSSGSSSSTADTEDYSFDNIYSMDIELSCDELILRETDDSKFTVHVEGSDINRVRVGTEGSELQIEGDGKPENRTVIVTYPKGTDFTEISLDIGAGTAFLEDDITAREFSASVGAGTMENSGRITVTESDVEVGIGTLELTDLDTNYLEGECGVGILALDVAGAKTDYSYRISCGTGSILLDNEEFSGLGAMKKIDNEGASRKIQLECGMGTVEVDFEA</sequence>
<evidence type="ECO:0000256" key="1">
    <source>
        <dbReference type="SAM" id="MobiDB-lite"/>
    </source>
</evidence>
<accession>A0A6N2REI1</accession>
<dbReference type="Gene3D" id="2.160.20.120">
    <property type="match status" value="1"/>
</dbReference>
<dbReference type="EMBL" id="CACRST010000007">
    <property type="protein sequence ID" value="VYS79256.1"/>
    <property type="molecule type" value="Genomic_DNA"/>
</dbReference>